<sequence length="134" mass="15452">MSPKERFKLSTHIPSPAICKERRGHLVEWVEKSSFIRLNKVFEIDQTEWNHIVLLIGKNLKTLRHDRPDVLAILKLCPRVAKICSAPYPQVHELEVSSDKAPRAEMAELSRTFEQIIPIISEEPNKEEDEMAAN</sequence>
<gene>
    <name evidence="1" type="ORF">CK203_104571</name>
</gene>
<dbReference type="AlphaFoldDB" id="A0A438D3Q4"/>
<proteinExistence type="predicted"/>
<name>A0A438D3Q4_VITVI</name>
<dbReference type="EMBL" id="QGNW01001815">
    <property type="protein sequence ID" value="RVW30027.1"/>
    <property type="molecule type" value="Genomic_DNA"/>
</dbReference>
<dbReference type="Proteomes" id="UP000288805">
    <property type="component" value="Unassembled WGS sequence"/>
</dbReference>
<reference evidence="1 2" key="1">
    <citation type="journal article" date="2018" name="PLoS Genet.">
        <title>Population sequencing reveals clonal diversity and ancestral inbreeding in the grapevine cultivar Chardonnay.</title>
        <authorList>
            <person name="Roach M.J."/>
            <person name="Johnson D.L."/>
            <person name="Bohlmann J."/>
            <person name="van Vuuren H.J."/>
            <person name="Jones S.J."/>
            <person name="Pretorius I.S."/>
            <person name="Schmidt S.A."/>
            <person name="Borneman A.R."/>
        </authorList>
    </citation>
    <scope>NUCLEOTIDE SEQUENCE [LARGE SCALE GENOMIC DNA]</scope>
    <source>
        <strain evidence="2">cv. Chardonnay</strain>
        <tissue evidence="1">Leaf</tissue>
    </source>
</reference>
<evidence type="ECO:0000313" key="1">
    <source>
        <dbReference type="EMBL" id="RVW30027.1"/>
    </source>
</evidence>
<organism evidence="1 2">
    <name type="scientific">Vitis vinifera</name>
    <name type="common">Grape</name>
    <dbReference type="NCBI Taxonomy" id="29760"/>
    <lineage>
        <taxon>Eukaryota</taxon>
        <taxon>Viridiplantae</taxon>
        <taxon>Streptophyta</taxon>
        <taxon>Embryophyta</taxon>
        <taxon>Tracheophyta</taxon>
        <taxon>Spermatophyta</taxon>
        <taxon>Magnoliopsida</taxon>
        <taxon>eudicotyledons</taxon>
        <taxon>Gunneridae</taxon>
        <taxon>Pentapetalae</taxon>
        <taxon>rosids</taxon>
        <taxon>Vitales</taxon>
        <taxon>Vitaceae</taxon>
        <taxon>Viteae</taxon>
        <taxon>Vitis</taxon>
    </lineage>
</organism>
<evidence type="ECO:0000313" key="2">
    <source>
        <dbReference type="Proteomes" id="UP000288805"/>
    </source>
</evidence>
<comment type="caution">
    <text evidence="1">The sequence shown here is derived from an EMBL/GenBank/DDBJ whole genome shotgun (WGS) entry which is preliminary data.</text>
</comment>
<protein>
    <submittedName>
        <fullName evidence="1">Uncharacterized protein</fullName>
    </submittedName>
</protein>
<accession>A0A438D3Q4</accession>